<dbReference type="PANTHER" id="PTHR30007">
    <property type="entry name" value="PHP DOMAIN PROTEIN"/>
    <property type="match status" value="1"/>
</dbReference>
<reference evidence="4 5" key="1">
    <citation type="submission" date="2021-01" db="EMBL/GenBank/DDBJ databases">
        <title>Actinoplanes sp. nov. LDG1-01 isolated from lichen.</title>
        <authorList>
            <person name="Saeng-In P."/>
            <person name="Phongsopitanun W."/>
            <person name="Kanchanasin P."/>
            <person name="Yuki M."/>
            <person name="Kudo T."/>
            <person name="Ohkuma M."/>
            <person name="Tanasupawat S."/>
        </authorList>
    </citation>
    <scope>NUCLEOTIDE SEQUENCE [LARGE SCALE GENOMIC DNA]</scope>
    <source>
        <strain evidence="4 5">LDG1-01</strain>
    </source>
</reference>
<dbReference type="NCBIfam" id="NF033580">
    <property type="entry name" value="transpos_IS5_3"/>
    <property type="match status" value="1"/>
</dbReference>
<accession>A0ABS1VMY4</accession>
<dbReference type="PANTHER" id="PTHR30007:SF1">
    <property type="entry name" value="BLR1914 PROTEIN"/>
    <property type="match status" value="1"/>
</dbReference>
<organism evidence="4 5">
    <name type="scientific">Paractinoplanes lichenicola</name>
    <dbReference type="NCBI Taxonomy" id="2802976"/>
    <lineage>
        <taxon>Bacteria</taxon>
        <taxon>Bacillati</taxon>
        <taxon>Actinomycetota</taxon>
        <taxon>Actinomycetes</taxon>
        <taxon>Micromonosporales</taxon>
        <taxon>Micromonosporaceae</taxon>
        <taxon>Paractinoplanes</taxon>
    </lineage>
</organism>
<sequence>MSKAWIVDDDLWKLIEPVLPPWPDKAPGPRPLPDRLCLQGILFVLHTGIGWEDLPQELGFGSGMTCWRRLERWTEAAVFDQVHQILLTKLNAANRIDWSRAAMDGSHIDAKKGGTGTGPSPVNRGKPGSKHHLICDGHGTPIHVLTSGANVPDISRALDLLDGYPPIAGRRGRPRRRFDTLLADKGYSSDAFRRACHERGTEPIIPKPKTAGFKGLGKLRYVVEQTFALLHQFRRLAVRWERRLDIHDGLVGLACVLICWRRLINWIR</sequence>
<protein>
    <submittedName>
        <fullName evidence="4">IS5 family transposase</fullName>
    </submittedName>
</protein>
<feature type="domain" description="Transposase IS4-like" evidence="2">
    <location>
        <begin position="101"/>
        <end position="258"/>
    </location>
</feature>
<name>A0ABS1VMY4_9ACTN</name>
<proteinExistence type="predicted"/>
<dbReference type="EMBL" id="JAENHO010000004">
    <property type="protein sequence ID" value="MBL7255958.1"/>
    <property type="molecule type" value="Genomic_DNA"/>
</dbReference>
<gene>
    <name evidence="4" type="ORF">JKJ07_16780</name>
</gene>
<evidence type="ECO:0000259" key="2">
    <source>
        <dbReference type="Pfam" id="PF01609"/>
    </source>
</evidence>
<keyword evidence="5" id="KW-1185">Reference proteome</keyword>
<evidence type="ECO:0000259" key="3">
    <source>
        <dbReference type="Pfam" id="PF13340"/>
    </source>
</evidence>
<feature type="domain" description="Insertion element IS402-like" evidence="3">
    <location>
        <begin position="8"/>
        <end position="83"/>
    </location>
</feature>
<dbReference type="InterPro" id="IPR002559">
    <property type="entry name" value="Transposase_11"/>
</dbReference>
<dbReference type="RefSeq" id="WP_202992478.1">
    <property type="nucleotide sequence ID" value="NZ_JAENHO010000004.1"/>
</dbReference>
<dbReference type="InterPro" id="IPR025161">
    <property type="entry name" value="IS402-like_dom"/>
</dbReference>
<comment type="caution">
    <text evidence="4">The sequence shown here is derived from an EMBL/GenBank/DDBJ whole genome shotgun (WGS) entry which is preliminary data.</text>
</comment>
<dbReference type="Proteomes" id="UP000598996">
    <property type="component" value="Unassembled WGS sequence"/>
</dbReference>
<dbReference type="Pfam" id="PF01609">
    <property type="entry name" value="DDE_Tnp_1"/>
    <property type="match status" value="1"/>
</dbReference>
<dbReference type="Pfam" id="PF13340">
    <property type="entry name" value="DUF4096"/>
    <property type="match status" value="1"/>
</dbReference>
<evidence type="ECO:0000256" key="1">
    <source>
        <dbReference type="SAM" id="MobiDB-lite"/>
    </source>
</evidence>
<evidence type="ECO:0000313" key="5">
    <source>
        <dbReference type="Proteomes" id="UP000598996"/>
    </source>
</evidence>
<evidence type="ECO:0000313" key="4">
    <source>
        <dbReference type="EMBL" id="MBL7255958.1"/>
    </source>
</evidence>
<feature type="region of interest" description="Disordered" evidence="1">
    <location>
        <begin position="107"/>
        <end position="128"/>
    </location>
</feature>